<dbReference type="InterPro" id="IPR013767">
    <property type="entry name" value="PAS_fold"/>
</dbReference>
<keyword evidence="9" id="KW-1185">Reference proteome</keyword>
<evidence type="ECO:0000259" key="6">
    <source>
        <dbReference type="PROSITE" id="PS50011"/>
    </source>
</evidence>
<dbReference type="InterPro" id="IPR000014">
    <property type="entry name" value="PAS"/>
</dbReference>
<feature type="region of interest" description="Disordered" evidence="5">
    <location>
        <begin position="421"/>
        <end position="451"/>
    </location>
</feature>
<dbReference type="PROSITE" id="PS50112">
    <property type="entry name" value="PAS"/>
    <property type="match status" value="1"/>
</dbReference>
<organism evidence="8 9">
    <name type="scientific">Hibiscus sabdariffa</name>
    <name type="common">roselle</name>
    <dbReference type="NCBI Taxonomy" id="183260"/>
    <lineage>
        <taxon>Eukaryota</taxon>
        <taxon>Viridiplantae</taxon>
        <taxon>Streptophyta</taxon>
        <taxon>Embryophyta</taxon>
        <taxon>Tracheophyta</taxon>
        <taxon>Spermatophyta</taxon>
        <taxon>Magnoliopsida</taxon>
        <taxon>eudicotyledons</taxon>
        <taxon>Gunneridae</taxon>
        <taxon>Pentapetalae</taxon>
        <taxon>rosids</taxon>
        <taxon>malvids</taxon>
        <taxon>Malvales</taxon>
        <taxon>Malvaceae</taxon>
        <taxon>Malvoideae</taxon>
        <taxon>Hibiscus</taxon>
    </lineage>
</organism>
<evidence type="ECO:0000313" key="9">
    <source>
        <dbReference type="Proteomes" id="UP001396334"/>
    </source>
</evidence>
<dbReference type="CDD" id="cd00130">
    <property type="entry name" value="PAS"/>
    <property type="match status" value="1"/>
</dbReference>
<gene>
    <name evidence="8" type="ORF">V6N11_065861</name>
</gene>
<keyword evidence="3" id="KW-0157">Chromophore</keyword>
<evidence type="ECO:0000256" key="4">
    <source>
        <dbReference type="ARBA" id="ARBA00023170"/>
    </source>
</evidence>
<evidence type="ECO:0000256" key="5">
    <source>
        <dbReference type="SAM" id="MobiDB-lite"/>
    </source>
</evidence>
<dbReference type="InterPro" id="IPR035965">
    <property type="entry name" value="PAS-like_dom_sf"/>
</dbReference>
<evidence type="ECO:0000259" key="7">
    <source>
        <dbReference type="PROSITE" id="PS50112"/>
    </source>
</evidence>
<proteinExistence type="predicted"/>
<name>A0ABR2PIJ7_9ROSI</name>
<keyword evidence="1" id="KW-0600">Photoreceptor protein</keyword>
<dbReference type="Proteomes" id="UP001396334">
    <property type="component" value="Unassembled WGS sequence"/>
</dbReference>
<dbReference type="SMART" id="SM00220">
    <property type="entry name" value="S_TKc"/>
    <property type="match status" value="1"/>
</dbReference>
<dbReference type="NCBIfam" id="TIGR00229">
    <property type="entry name" value="sensory_box"/>
    <property type="match status" value="1"/>
</dbReference>
<feature type="domain" description="PAS" evidence="7">
    <location>
        <begin position="117"/>
        <end position="188"/>
    </location>
</feature>
<feature type="domain" description="Protein kinase" evidence="6">
    <location>
        <begin position="470"/>
        <end position="788"/>
    </location>
</feature>
<dbReference type="Gene3D" id="1.10.510.10">
    <property type="entry name" value="Transferase(Phosphotransferase) domain 1"/>
    <property type="match status" value="1"/>
</dbReference>
<dbReference type="InterPro" id="IPR008271">
    <property type="entry name" value="Ser/Thr_kinase_AS"/>
</dbReference>
<dbReference type="InterPro" id="IPR000719">
    <property type="entry name" value="Prot_kinase_dom"/>
</dbReference>
<dbReference type="SMART" id="SM00091">
    <property type="entry name" value="PAS"/>
    <property type="match status" value="1"/>
</dbReference>
<keyword evidence="4" id="KW-0675">Receptor</keyword>
<dbReference type="EMBL" id="JBBPBN010000059">
    <property type="protein sequence ID" value="KAK8988265.1"/>
    <property type="molecule type" value="Genomic_DNA"/>
</dbReference>
<dbReference type="InterPro" id="IPR050167">
    <property type="entry name" value="Ser_Thr_protein_kinase"/>
</dbReference>
<feature type="compositionally biased region" description="Low complexity" evidence="5">
    <location>
        <begin position="427"/>
        <end position="449"/>
    </location>
</feature>
<dbReference type="SUPFAM" id="SSF55785">
    <property type="entry name" value="PYP-like sensor domain (PAS domain)"/>
    <property type="match status" value="1"/>
</dbReference>
<accession>A0ABR2PIJ7</accession>
<feature type="region of interest" description="Disordered" evidence="5">
    <location>
        <begin position="89"/>
        <end position="112"/>
    </location>
</feature>
<evidence type="ECO:0000256" key="3">
    <source>
        <dbReference type="ARBA" id="ARBA00022991"/>
    </source>
</evidence>
<dbReference type="InterPro" id="IPR011009">
    <property type="entry name" value="Kinase-like_dom_sf"/>
</dbReference>
<dbReference type="Pfam" id="PF07714">
    <property type="entry name" value="PK_Tyr_Ser-Thr"/>
    <property type="match status" value="1"/>
</dbReference>
<dbReference type="InterPro" id="IPR001245">
    <property type="entry name" value="Ser-Thr/Tyr_kinase_cat_dom"/>
</dbReference>
<dbReference type="PROSITE" id="PS50011">
    <property type="entry name" value="PROTEIN_KINASE_DOM"/>
    <property type="match status" value="1"/>
</dbReference>
<comment type="caution">
    <text evidence="8">The sequence shown here is derived from an EMBL/GenBank/DDBJ whole genome shotgun (WGS) entry which is preliminary data.</text>
</comment>
<protein>
    <submittedName>
        <fullName evidence="8">Uncharacterized protein</fullName>
    </submittedName>
</protein>
<dbReference type="PROSITE" id="PS00108">
    <property type="entry name" value="PROTEIN_KINASE_ST"/>
    <property type="match status" value="1"/>
</dbReference>
<dbReference type="PANTHER" id="PTHR23257:SF978">
    <property type="entry name" value="PROTEIN KINASE FAMILY PROTEIN"/>
    <property type="match status" value="1"/>
</dbReference>
<dbReference type="SUPFAM" id="SSF56112">
    <property type="entry name" value="Protein kinase-like (PK-like)"/>
    <property type="match status" value="1"/>
</dbReference>
<dbReference type="Gene3D" id="3.30.450.20">
    <property type="entry name" value="PAS domain"/>
    <property type="match status" value="1"/>
</dbReference>
<sequence length="818" mass="90427">MEGKGSKAKVETPRGEYLLRKIEKLEAGHASLQQEMSRLKYLGAADSNPDSTRPRCHSASPQLPLFPGNAAAWNRGSGSFRHPLLIEDGRSYDTTNDGGGGGGGKPRNSRPAAANLTNSQYLNILESMGQSVYLYDLSGRIIFWNRHSEILHGYSAAEVLGENILKLMVSSRDLGVAYTIIRRVSIGESWTGIFPVRQKSGAMESVVATITPFYDDNGSLIGITSVSSDSRPFRERKFSFSAARQPEADSSVFSRSKNAVSVKLGLEPQEPLQTSIASKISNLVSKVSNKVKSRIRTIENCVDCSDHKEDATCSGARTPRGESQSFPLGVFCPLYGESTVKISRDFGDESEGKPGSQKFMNLMAKKGISWPWNGNNREESEARTGRFVWPWAGDDLENDAFQLKSPYLGIKYEDHIDECNRPINNEASGSSSSSANVNGTSSSGSTGSSPVNRIDLDTDCVAYEILWEELTIGEQVGQESILVSYGLQSIPFSLSNGIIASSSAIYWFYMEMDVAIKIFPNLEYSDDVIISFKQEVSLIKKLRHPNVLLFMGAVTSPQRLCIVTEFLSRGSLFHLLQKNAAKLDWRRGVHMALDIARGMNYLHYYNPPIVHRDLKSSNLLVDKNWTVKVGDFGLSRLKHATYLSSRTGKGTPQWMAPEVLRNEPSNEKFVANPLLSFSLQTCSPFPSPIASTFSLTADLVFPVLSVEHLGPMFIVLESYYGNSLPGRYLGMVSTQCRADQLSGNYWTSLEIFKDNAASKFSKLVTQLEMALKIDHEPNVCAFGSISFLSAVRLMVNAKLQLRFMTLAGQRNIKEETEY</sequence>
<dbReference type="PANTHER" id="PTHR23257">
    <property type="entry name" value="SERINE-THREONINE PROTEIN KINASE"/>
    <property type="match status" value="1"/>
</dbReference>
<evidence type="ECO:0000256" key="1">
    <source>
        <dbReference type="ARBA" id="ARBA00022543"/>
    </source>
</evidence>
<evidence type="ECO:0000256" key="2">
    <source>
        <dbReference type="ARBA" id="ARBA00022606"/>
    </source>
</evidence>
<evidence type="ECO:0000313" key="8">
    <source>
        <dbReference type="EMBL" id="KAK8988265.1"/>
    </source>
</evidence>
<reference evidence="8 9" key="1">
    <citation type="journal article" date="2024" name="G3 (Bethesda)">
        <title>Genome assembly of Hibiscus sabdariffa L. provides insights into metabolisms of medicinal natural products.</title>
        <authorList>
            <person name="Kim T."/>
        </authorList>
    </citation>
    <scope>NUCLEOTIDE SEQUENCE [LARGE SCALE GENOMIC DNA]</scope>
    <source>
        <strain evidence="8">TK-2024</strain>
        <tissue evidence="8">Old leaves</tissue>
    </source>
</reference>
<keyword evidence="2" id="KW-0716">Sensory transduction</keyword>
<dbReference type="Pfam" id="PF00989">
    <property type="entry name" value="PAS"/>
    <property type="match status" value="1"/>
</dbReference>